<sequence length="103" mass="11772">MRLKRQNLVSGDTSEEEIGHSYLSTLDKHLEISPKMAILLKIQLVIDYFISQNTGSRIIIETYNKHVSSPSYVSAGERLTSRPQLASRGLRRIRIRDYPANDN</sequence>
<dbReference type="AlphaFoldDB" id="A0A4C1SSH6"/>
<evidence type="ECO:0000313" key="1">
    <source>
        <dbReference type="EMBL" id="GBP04866.1"/>
    </source>
</evidence>
<comment type="caution">
    <text evidence="1">The sequence shown here is derived from an EMBL/GenBank/DDBJ whole genome shotgun (WGS) entry which is preliminary data.</text>
</comment>
<organism evidence="1 2">
    <name type="scientific">Eumeta variegata</name>
    <name type="common">Bagworm moth</name>
    <name type="synonym">Eumeta japonica</name>
    <dbReference type="NCBI Taxonomy" id="151549"/>
    <lineage>
        <taxon>Eukaryota</taxon>
        <taxon>Metazoa</taxon>
        <taxon>Ecdysozoa</taxon>
        <taxon>Arthropoda</taxon>
        <taxon>Hexapoda</taxon>
        <taxon>Insecta</taxon>
        <taxon>Pterygota</taxon>
        <taxon>Neoptera</taxon>
        <taxon>Endopterygota</taxon>
        <taxon>Lepidoptera</taxon>
        <taxon>Glossata</taxon>
        <taxon>Ditrysia</taxon>
        <taxon>Tineoidea</taxon>
        <taxon>Psychidae</taxon>
        <taxon>Oiketicinae</taxon>
        <taxon>Eumeta</taxon>
    </lineage>
</organism>
<dbReference type="OrthoDB" id="7468546at2759"/>
<accession>A0A4C1SSH6</accession>
<protein>
    <submittedName>
        <fullName evidence="1">Uncharacterized protein</fullName>
    </submittedName>
</protein>
<name>A0A4C1SSH6_EUMVA</name>
<proteinExistence type="predicted"/>
<dbReference type="EMBL" id="BGZK01000015">
    <property type="protein sequence ID" value="GBP04866.1"/>
    <property type="molecule type" value="Genomic_DNA"/>
</dbReference>
<dbReference type="Proteomes" id="UP000299102">
    <property type="component" value="Unassembled WGS sequence"/>
</dbReference>
<gene>
    <name evidence="1" type="ORF">EVAR_3764_1</name>
</gene>
<evidence type="ECO:0000313" key="2">
    <source>
        <dbReference type="Proteomes" id="UP000299102"/>
    </source>
</evidence>
<reference evidence="1 2" key="1">
    <citation type="journal article" date="2019" name="Commun. Biol.">
        <title>The bagworm genome reveals a unique fibroin gene that provides high tensile strength.</title>
        <authorList>
            <person name="Kono N."/>
            <person name="Nakamura H."/>
            <person name="Ohtoshi R."/>
            <person name="Tomita M."/>
            <person name="Numata K."/>
            <person name="Arakawa K."/>
        </authorList>
    </citation>
    <scope>NUCLEOTIDE SEQUENCE [LARGE SCALE GENOMIC DNA]</scope>
</reference>
<keyword evidence="2" id="KW-1185">Reference proteome</keyword>